<evidence type="ECO:0000256" key="2">
    <source>
        <dbReference type="ARBA" id="ARBA00006840"/>
    </source>
</evidence>
<dbReference type="Pfam" id="PF00335">
    <property type="entry name" value="Tetraspanin"/>
    <property type="match status" value="1"/>
</dbReference>
<gene>
    <name evidence="8" type="ORF">GSLYS_00003484001</name>
</gene>
<evidence type="ECO:0000256" key="5">
    <source>
        <dbReference type="ARBA" id="ARBA00023136"/>
    </source>
</evidence>
<dbReference type="PANTHER" id="PTHR19282">
    <property type="entry name" value="TETRASPANIN"/>
    <property type="match status" value="1"/>
</dbReference>
<keyword evidence="4 7" id="KW-1133">Transmembrane helix</keyword>
<keyword evidence="5 7" id="KW-0472">Membrane</keyword>
<organism evidence="8 9">
    <name type="scientific">Lymnaea stagnalis</name>
    <name type="common">Great pond snail</name>
    <name type="synonym">Helix stagnalis</name>
    <dbReference type="NCBI Taxonomy" id="6523"/>
    <lineage>
        <taxon>Eukaryota</taxon>
        <taxon>Metazoa</taxon>
        <taxon>Spiralia</taxon>
        <taxon>Lophotrochozoa</taxon>
        <taxon>Mollusca</taxon>
        <taxon>Gastropoda</taxon>
        <taxon>Heterobranchia</taxon>
        <taxon>Euthyneura</taxon>
        <taxon>Panpulmonata</taxon>
        <taxon>Hygrophila</taxon>
        <taxon>Lymnaeoidea</taxon>
        <taxon>Lymnaeidae</taxon>
        <taxon>Lymnaea</taxon>
    </lineage>
</organism>
<evidence type="ECO:0000256" key="3">
    <source>
        <dbReference type="ARBA" id="ARBA00022692"/>
    </source>
</evidence>
<evidence type="ECO:0000313" key="9">
    <source>
        <dbReference type="Proteomes" id="UP001497497"/>
    </source>
</evidence>
<dbReference type="Gene3D" id="1.10.1450.10">
    <property type="entry name" value="Tetraspanin"/>
    <property type="match status" value="1"/>
</dbReference>
<reference evidence="8 9" key="1">
    <citation type="submission" date="2024-04" db="EMBL/GenBank/DDBJ databases">
        <authorList>
            <consortium name="Genoscope - CEA"/>
            <person name="William W."/>
        </authorList>
    </citation>
    <scope>NUCLEOTIDE SEQUENCE [LARGE SCALE GENOMIC DNA]</scope>
</reference>
<keyword evidence="6" id="KW-1015">Disulfide bond</keyword>
<evidence type="ECO:0000256" key="7">
    <source>
        <dbReference type="RuleBase" id="RU361218"/>
    </source>
</evidence>
<feature type="transmembrane region" description="Helical" evidence="7">
    <location>
        <begin position="70"/>
        <end position="91"/>
    </location>
</feature>
<feature type="disulfide bond" evidence="6">
    <location>
        <begin position="171"/>
        <end position="203"/>
    </location>
</feature>
<dbReference type="EMBL" id="CAXITT010000046">
    <property type="protein sequence ID" value="CAL1529329.1"/>
    <property type="molecule type" value="Genomic_DNA"/>
</dbReference>
<dbReference type="SUPFAM" id="SSF48652">
    <property type="entry name" value="Tetraspanin"/>
    <property type="match status" value="1"/>
</dbReference>
<name>A0AAV2H9Y9_LYMST</name>
<evidence type="ECO:0000256" key="6">
    <source>
        <dbReference type="PIRSR" id="PIRSR002419-1"/>
    </source>
</evidence>
<feature type="disulfide bond" evidence="6">
    <location>
        <begin position="172"/>
        <end position="188"/>
    </location>
</feature>
<keyword evidence="9" id="KW-1185">Reference proteome</keyword>
<dbReference type="InterPro" id="IPR008952">
    <property type="entry name" value="Tetraspanin_EC2_sf"/>
</dbReference>
<evidence type="ECO:0000256" key="4">
    <source>
        <dbReference type="ARBA" id="ARBA00022989"/>
    </source>
</evidence>
<comment type="caution">
    <text evidence="8">The sequence shown here is derived from an EMBL/GenBank/DDBJ whole genome shotgun (WGS) entry which is preliminary data.</text>
</comment>
<comment type="subcellular location">
    <subcellularLocation>
        <location evidence="1 7">Membrane</location>
        <topology evidence="1 7">Multi-pass membrane protein</topology>
    </subcellularLocation>
</comment>
<dbReference type="InterPro" id="IPR018499">
    <property type="entry name" value="Tetraspanin/Peripherin"/>
</dbReference>
<dbReference type="AlphaFoldDB" id="A0AAV2H9Y9"/>
<comment type="similarity">
    <text evidence="2 7">Belongs to the tetraspanin (TM4SF) family.</text>
</comment>
<evidence type="ECO:0000256" key="1">
    <source>
        <dbReference type="ARBA" id="ARBA00004141"/>
    </source>
</evidence>
<protein>
    <recommendedName>
        <fullName evidence="7">Tetraspanin</fullName>
    </recommendedName>
</protein>
<feature type="transmembrane region" description="Helical" evidence="7">
    <location>
        <begin position="12"/>
        <end position="35"/>
    </location>
</feature>
<accession>A0AAV2H9Y9</accession>
<keyword evidence="3 7" id="KW-0812">Transmembrane</keyword>
<dbReference type="Proteomes" id="UP001497497">
    <property type="component" value="Unassembled WGS sequence"/>
</dbReference>
<sequence length="249" mass="27424">MAFTTIAKCIFMLINVVFLIISMVFIAVGSILAFIPDTVFEFVYTTAKKAAEAGNYHFPSSADALKDLPLLFEIGIALFVLGVVLFIISFLGCCGCCCSCCKFMLILFAIVMAVLMIVEIVVVTMFYVPDSPLHENLRKSLKDKVRNYDKSKDTTDSFSVAINMVNYFFKCCGIDGLSDFSGINPESCIKSKTPAIAYYSGGCYTELTDVIQDNILYAGLAFAGLLLFQLIQIIFAVVIFKKSNKVSPF</sequence>
<proteinExistence type="inferred from homology"/>
<dbReference type="InterPro" id="IPR000301">
    <property type="entry name" value="Tetraspanin_animals"/>
</dbReference>
<dbReference type="PANTHER" id="PTHR19282:SF417">
    <property type="entry name" value="TETRASPANIN TSPA-RELATED"/>
    <property type="match status" value="1"/>
</dbReference>
<evidence type="ECO:0000313" key="8">
    <source>
        <dbReference type="EMBL" id="CAL1529329.1"/>
    </source>
</evidence>
<dbReference type="PIRSF" id="PIRSF002419">
    <property type="entry name" value="Tetraspanin"/>
    <property type="match status" value="1"/>
</dbReference>
<dbReference type="GO" id="GO:0016020">
    <property type="term" value="C:membrane"/>
    <property type="evidence" value="ECO:0007669"/>
    <property type="project" value="UniProtKB-SubCell"/>
</dbReference>
<feature type="transmembrane region" description="Helical" evidence="7">
    <location>
        <begin position="103"/>
        <end position="128"/>
    </location>
</feature>
<feature type="transmembrane region" description="Helical" evidence="7">
    <location>
        <begin position="215"/>
        <end position="240"/>
    </location>
</feature>